<evidence type="ECO:0000256" key="1">
    <source>
        <dbReference type="SAM" id="Coils"/>
    </source>
</evidence>
<dbReference type="InterPro" id="IPR010285">
    <property type="entry name" value="DNA_helicase_pif1-like_DEAD"/>
</dbReference>
<evidence type="ECO:0000259" key="3">
    <source>
        <dbReference type="SMART" id="SM00382"/>
    </source>
</evidence>
<organism evidence="4 5">
    <name type="scientific">Adhaeribacter rhizoryzae</name>
    <dbReference type="NCBI Taxonomy" id="2607907"/>
    <lineage>
        <taxon>Bacteria</taxon>
        <taxon>Pseudomonadati</taxon>
        <taxon>Bacteroidota</taxon>
        <taxon>Cytophagia</taxon>
        <taxon>Cytophagales</taxon>
        <taxon>Hymenobacteraceae</taxon>
        <taxon>Adhaeribacter</taxon>
    </lineage>
</organism>
<keyword evidence="1" id="KW-0175">Coiled coil</keyword>
<dbReference type="InterPro" id="IPR029491">
    <property type="entry name" value="Helicase_HTH"/>
</dbReference>
<dbReference type="FunFam" id="3.40.50.300:FF:001498">
    <property type="entry name" value="ATP-dependent DNA helicase"/>
    <property type="match status" value="1"/>
</dbReference>
<dbReference type="InterPro" id="IPR027417">
    <property type="entry name" value="P-loop_NTPase"/>
</dbReference>
<dbReference type="Gene3D" id="2.30.30.940">
    <property type="match status" value="1"/>
</dbReference>
<dbReference type="InterPro" id="IPR051055">
    <property type="entry name" value="PIF1_helicase"/>
</dbReference>
<feature type="region of interest" description="Disordered" evidence="2">
    <location>
        <begin position="614"/>
        <end position="663"/>
    </location>
</feature>
<dbReference type="EMBL" id="VWSF01000016">
    <property type="protein sequence ID" value="KAA5542827.1"/>
    <property type="molecule type" value="Genomic_DNA"/>
</dbReference>
<protein>
    <submittedName>
        <fullName evidence="4">AAA family ATPase</fullName>
    </submittedName>
</protein>
<gene>
    <name evidence="4" type="ORF">F0145_17970</name>
</gene>
<dbReference type="Pfam" id="PF14493">
    <property type="entry name" value="HTH_40"/>
    <property type="match status" value="1"/>
</dbReference>
<evidence type="ECO:0000313" key="5">
    <source>
        <dbReference type="Proteomes" id="UP000323426"/>
    </source>
</evidence>
<dbReference type="InterPro" id="IPR003593">
    <property type="entry name" value="AAA+_ATPase"/>
</dbReference>
<dbReference type="AlphaFoldDB" id="A0A5M6D5P2"/>
<evidence type="ECO:0000256" key="2">
    <source>
        <dbReference type="SAM" id="MobiDB-lite"/>
    </source>
</evidence>
<dbReference type="PANTHER" id="PTHR47642:SF7">
    <property type="entry name" value="ATP-DEPENDENT DNA HELICASE PIF1"/>
    <property type="match status" value="1"/>
</dbReference>
<accession>A0A5M6D5P2</accession>
<proteinExistence type="predicted"/>
<feature type="coiled-coil region" evidence="1">
    <location>
        <begin position="568"/>
        <end position="602"/>
    </location>
</feature>
<dbReference type="PANTHER" id="PTHR47642">
    <property type="entry name" value="ATP-DEPENDENT DNA HELICASE"/>
    <property type="match status" value="1"/>
</dbReference>
<dbReference type="CDD" id="cd18809">
    <property type="entry name" value="SF1_C_RecD"/>
    <property type="match status" value="1"/>
</dbReference>
<sequence length="756" mass="85746">MSITTTDKNIAALAARFVNNTHRHVFLTGKAGTGKTTFLRYITNHTHKQAVIAAPTGVAAINAGGVTLHSLFQLPFGAYLPDTKLPASHNNQHFNTRESLIRGLQIRGNKRRLLQELELLIIDEVSMLRADLLDAINTVLQVVRRQGNMPFGGVQVLFIGDLLQLPPVVKDQEWQVLQQYYNSPFFFDAQCLQGPHKPLYIELDKVYRQSDDTFIKLLNNLRHNRLLPQDAELLNRHYQPGFRPAPNDPYILLTTHNHKADTVNREALQKLPGTSYYFQAEIDKDYPEHMFPLEATMELKPGAQVMFIKNDPTGEKRFYNGRIGKIADINEDGFQVEFPDDKTKVKVEKYEWQNIRYRFNETTNEVEEEVLGTFRQYPVRLAWAITVHKSQGLTFEKAVLDLGSAFAPGQVYVALSRLVSLQGLVLSSPVPSVLPNQDQAITGFAGSTGQEPLESVLKTESQAFLKNSLRRCFDFALCAGHLRQHLANYTKDEQRSTRQKYLPWAQELEAIFRKEKEVADKFGQQLAGLVEQQPLNLEQLEARIRAATEYFRPRLKELSSSVLTQAGKVAQEKKTKQYQAELKELESQIFRLQQHLEKATALLSSFKEGKELTKEAVPNVATQERQQQIEDALPTRTRKSRTTNNAEPKEKGEKKEKGQTQEESYRLYREGLSISEIAATRGLAQTTIEGHLARYVQAGAIPIETFLDPVKLEQILIVARTVDTDQLSPIKQLLGDEFSYTDIRFAVAFAKGAENK</sequence>
<dbReference type="GO" id="GO:0003678">
    <property type="term" value="F:DNA helicase activity"/>
    <property type="evidence" value="ECO:0007669"/>
    <property type="project" value="InterPro"/>
</dbReference>
<dbReference type="SMART" id="SM00382">
    <property type="entry name" value="AAA"/>
    <property type="match status" value="1"/>
</dbReference>
<dbReference type="RefSeq" id="WP_150090494.1">
    <property type="nucleotide sequence ID" value="NZ_VWSF01000016.1"/>
</dbReference>
<dbReference type="Pfam" id="PF05970">
    <property type="entry name" value="PIF1"/>
    <property type="match status" value="1"/>
</dbReference>
<dbReference type="GO" id="GO:0006281">
    <property type="term" value="P:DNA repair"/>
    <property type="evidence" value="ECO:0007669"/>
    <property type="project" value="InterPro"/>
</dbReference>
<name>A0A5M6D5P2_9BACT</name>
<keyword evidence="5" id="KW-1185">Reference proteome</keyword>
<evidence type="ECO:0000313" key="4">
    <source>
        <dbReference type="EMBL" id="KAA5542827.1"/>
    </source>
</evidence>
<dbReference type="Gene3D" id="3.40.50.300">
    <property type="entry name" value="P-loop containing nucleotide triphosphate hydrolases"/>
    <property type="match status" value="1"/>
</dbReference>
<feature type="compositionally biased region" description="Basic and acidic residues" evidence="2">
    <location>
        <begin position="647"/>
        <end position="663"/>
    </location>
</feature>
<dbReference type="SUPFAM" id="SSF52540">
    <property type="entry name" value="P-loop containing nucleoside triphosphate hydrolases"/>
    <property type="match status" value="2"/>
</dbReference>
<reference evidence="4 5" key="1">
    <citation type="submission" date="2019-09" db="EMBL/GenBank/DDBJ databases">
        <title>Genome sequence and assembly of Adhaeribacter sp.</title>
        <authorList>
            <person name="Chhetri G."/>
        </authorList>
    </citation>
    <scope>NUCLEOTIDE SEQUENCE [LARGE SCALE GENOMIC DNA]</scope>
    <source>
        <strain evidence="4 5">DK36</strain>
    </source>
</reference>
<feature type="domain" description="AAA+ ATPase" evidence="3">
    <location>
        <begin position="21"/>
        <end position="288"/>
    </location>
</feature>
<dbReference type="Proteomes" id="UP000323426">
    <property type="component" value="Unassembled WGS sequence"/>
</dbReference>
<comment type="caution">
    <text evidence="4">The sequence shown here is derived from an EMBL/GenBank/DDBJ whole genome shotgun (WGS) entry which is preliminary data.</text>
</comment>
<dbReference type="GO" id="GO:0000723">
    <property type="term" value="P:telomere maintenance"/>
    <property type="evidence" value="ECO:0007669"/>
    <property type="project" value="InterPro"/>
</dbReference>